<name>A0A8X7PSX2_BRACI</name>
<keyword evidence="3" id="KW-1185">Reference proteome</keyword>
<comment type="caution">
    <text evidence="2">The sequence shown here is derived from an EMBL/GenBank/DDBJ whole genome shotgun (WGS) entry which is preliminary data.</text>
</comment>
<organism evidence="2 3">
    <name type="scientific">Brassica carinata</name>
    <name type="common">Ethiopian mustard</name>
    <name type="synonym">Abyssinian cabbage</name>
    <dbReference type="NCBI Taxonomy" id="52824"/>
    <lineage>
        <taxon>Eukaryota</taxon>
        <taxon>Viridiplantae</taxon>
        <taxon>Streptophyta</taxon>
        <taxon>Embryophyta</taxon>
        <taxon>Tracheophyta</taxon>
        <taxon>Spermatophyta</taxon>
        <taxon>Magnoliopsida</taxon>
        <taxon>eudicotyledons</taxon>
        <taxon>Gunneridae</taxon>
        <taxon>Pentapetalae</taxon>
        <taxon>rosids</taxon>
        <taxon>malvids</taxon>
        <taxon>Brassicales</taxon>
        <taxon>Brassicaceae</taxon>
        <taxon>Brassiceae</taxon>
        <taxon>Brassica</taxon>
    </lineage>
</organism>
<evidence type="ECO:0000313" key="3">
    <source>
        <dbReference type="Proteomes" id="UP000886595"/>
    </source>
</evidence>
<proteinExistence type="predicted"/>
<feature type="chain" id="PRO_5036505541" evidence="1">
    <location>
        <begin position="22"/>
        <end position="441"/>
    </location>
</feature>
<protein>
    <submittedName>
        <fullName evidence="2">Uncharacterized protein</fullName>
    </submittedName>
</protein>
<feature type="signal peptide" evidence="1">
    <location>
        <begin position="1"/>
        <end position="21"/>
    </location>
</feature>
<evidence type="ECO:0000256" key="1">
    <source>
        <dbReference type="SAM" id="SignalP"/>
    </source>
</evidence>
<evidence type="ECO:0000313" key="2">
    <source>
        <dbReference type="EMBL" id="KAG2257794.1"/>
    </source>
</evidence>
<gene>
    <name evidence="2" type="ORF">Bca52824_077088</name>
</gene>
<dbReference type="OrthoDB" id="1123101at2759"/>
<dbReference type="EMBL" id="JAAMPC010000015">
    <property type="protein sequence ID" value="KAG2257794.1"/>
    <property type="molecule type" value="Genomic_DNA"/>
</dbReference>
<keyword evidence="1" id="KW-0732">Signal</keyword>
<reference evidence="2 3" key="1">
    <citation type="submission" date="2020-02" db="EMBL/GenBank/DDBJ databases">
        <authorList>
            <person name="Ma Q."/>
            <person name="Huang Y."/>
            <person name="Song X."/>
            <person name="Pei D."/>
        </authorList>
    </citation>
    <scope>NUCLEOTIDE SEQUENCE [LARGE SCALE GENOMIC DNA]</scope>
    <source>
        <strain evidence="2">Sxm20200214</strain>
        <tissue evidence="2">Leaf</tissue>
    </source>
</reference>
<accession>A0A8X7PSX2</accession>
<dbReference type="AlphaFoldDB" id="A0A8X7PSX2"/>
<sequence length="441" mass="48225">MRRASTLSVLFVSWLLVFSPAWNPMAAPMELVLWDFVSSAVRYSAHHRPFRCATSRGHAFGAASTAHPFVTASSVQPSVAVSSLGACKFAEASQLEGGQTGSDPSHLLDYVLHPRDLLPSTPPPPELQKLGSETVSPPLPPLLRPPFYISVSTAPPPWVSKGELSPKPIQQTGPFDFITLRFVHDYLTAASLSHYAVSSIDGSSQNRICGLLDLFVADLIVQECGLARFTNYITAARPSQYAVSNIDSSSQNQLGDIQIGVVAWRSNHPKAFYLLPDVFLVTNYWARHGNVEFQGLDPIKPSALSPNFIISASLEAKLELEIHVVSSVSLVGFKADGAGLSGISSQIGLHTPNVAYGFRASHLKFLTFNISTFYRCINVVFDYQLFFRTIAMETKMELPFGFLHFAEHDSLLESFMFSCIVMFSSFILSGSSASVVNFHVV</sequence>
<dbReference type="Proteomes" id="UP000886595">
    <property type="component" value="Unassembled WGS sequence"/>
</dbReference>